<protein>
    <submittedName>
        <fullName evidence="1">Uncharacterized protein</fullName>
    </submittedName>
</protein>
<keyword evidence="2" id="KW-1185">Reference proteome</keyword>
<sequence length="477" mass="54471">MDQEQSRVLADIVDAMQSTNLLRDVQMTAERPRTESTACDRWSPCTNCRRLDPISRSLCSKKKVDSAFPVFSQIRKADVQTSLYPKKSFAYPASEKNMSVGTGAPRFLRLLDSTNVQEYRTYIYPEASDNSLACSLYDSVPNLPGLEFSRDFTDWILPTANGTSLIVKITGDVHRMEIRDLQVWQQLRDRPCSGESLEGSGDELDFKEKQRQRGKKYHGMLKFLDQFSETQTRWSHQFDQESTHRLIKYCAEFQERLVLKAMEEDRDLSDIDLLILDALQALGLSHQIAEVTRLLDDDDFEDHGYTEPTTLQAPSTGTEGKTIQVTKYNPGIHGPISLPYNPPEGTKLSSILKHVVLTCEMFITDIRQGHVIAAVMFLLTLVIADLATDVECVNTFDDDKLEEVLAEMCAYLESACQGHHPFQREHAGLMYPEQVDPAYEPHWCLFEQLKCIWNSNGLWQECEEETLLAKLRFIAFR</sequence>
<name>A0ABR4CI38_9HELO</name>
<comment type="caution">
    <text evidence="1">The sequence shown here is derived from an EMBL/GenBank/DDBJ whole genome shotgun (WGS) entry which is preliminary data.</text>
</comment>
<accession>A0ABR4CI38</accession>
<gene>
    <name evidence="1" type="ORF">VTL71DRAFT_14098</name>
</gene>
<reference evidence="1 2" key="1">
    <citation type="journal article" date="2024" name="Commun. Biol.">
        <title>Comparative genomic analysis of thermophilic fungi reveals convergent evolutionary adaptations and gene losses.</title>
        <authorList>
            <person name="Steindorff A.S."/>
            <person name="Aguilar-Pontes M.V."/>
            <person name="Robinson A.J."/>
            <person name="Andreopoulos B."/>
            <person name="LaButti K."/>
            <person name="Kuo A."/>
            <person name="Mondo S."/>
            <person name="Riley R."/>
            <person name="Otillar R."/>
            <person name="Haridas S."/>
            <person name="Lipzen A."/>
            <person name="Grimwood J."/>
            <person name="Schmutz J."/>
            <person name="Clum A."/>
            <person name="Reid I.D."/>
            <person name="Moisan M.C."/>
            <person name="Butler G."/>
            <person name="Nguyen T.T.M."/>
            <person name="Dewar K."/>
            <person name="Conant G."/>
            <person name="Drula E."/>
            <person name="Henrissat B."/>
            <person name="Hansel C."/>
            <person name="Singer S."/>
            <person name="Hutchinson M.I."/>
            <person name="de Vries R.P."/>
            <person name="Natvig D.O."/>
            <person name="Powell A.J."/>
            <person name="Tsang A."/>
            <person name="Grigoriev I.V."/>
        </authorList>
    </citation>
    <scope>NUCLEOTIDE SEQUENCE [LARGE SCALE GENOMIC DNA]</scope>
    <source>
        <strain evidence="1 2">CBS 494.80</strain>
    </source>
</reference>
<evidence type="ECO:0000313" key="1">
    <source>
        <dbReference type="EMBL" id="KAL2069419.1"/>
    </source>
</evidence>
<organism evidence="1 2">
    <name type="scientific">Oculimacula yallundae</name>
    <dbReference type="NCBI Taxonomy" id="86028"/>
    <lineage>
        <taxon>Eukaryota</taxon>
        <taxon>Fungi</taxon>
        <taxon>Dikarya</taxon>
        <taxon>Ascomycota</taxon>
        <taxon>Pezizomycotina</taxon>
        <taxon>Leotiomycetes</taxon>
        <taxon>Helotiales</taxon>
        <taxon>Ploettnerulaceae</taxon>
        <taxon>Oculimacula</taxon>
    </lineage>
</organism>
<evidence type="ECO:0000313" key="2">
    <source>
        <dbReference type="Proteomes" id="UP001595075"/>
    </source>
</evidence>
<dbReference type="Proteomes" id="UP001595075">
    <property type="component" value="Unassembled WGS sequence"/>
</dbReference>
<dbReference type="EMBL" id="JAZHXI010000007">
    <property type="protein sequence ID" value="KAL2069419.1"/>
    <property type="molecule type" value="Genomic_DNA"/>
</dbReference>
<proteinExistence type="predicted"/>